<dbReference type="Gene3D" id="3.40.50.300">
    <property type="entry name" value="P-loop containing nucleotide triphosphate hydrolases"/>
    <property type="match status" value="1"/>
</dbReference>
<dbReference type="InterPro" id="IPR058651">
    <property type="entry name" value="HTH_VMAP-M9"/>
</dbReference>
<comment type="caution">
    <text evidence="3">The sequence shown here is derived from an EMBL/GenBank/DDBJ whole genome shotgun (WGS) entry which is preliminary data.</text>
</comment>
<reference evidence="3 4" key="1">
    <citation type="journal article" date="2020" name="ISME J.">
        <title>Comparative genomics reveals insights into cyanobacterial evolution and habitat adaptation.</title>
        <authorList>
            <person name="Chen M.Y."/>
            <person name="Teng W.K."/>
            <person name="Zhao L."/>
            <person name="Hu C.X."/>
            <person name="Zhou Y.K."/>
            <person name="Han B.P."/>
            <person name="Song L.R."/>
            <person name="Shu W.S."/>
        </authorList>
    </citation>
    <scope>NUCLEOTIDE SEQUENCE [LARGE SCALE GENOMIC DNA]</scope>
    <source>
        <strain evidence="3 4">FACHB-159</strain>
    </source>
</reference>
<feature type="domain" description="NB-ARC" evidence="1">
    <location>
        <begin position="149"/>
        <end position="237"/>
    </location>
</feature>
<evidence type="ECO:0000259" key="2">
    <source>
        <dbReference type="Pfam" id="PF26355"/>
    </source>
</evidence>
<keyword evidence="4" id="KW-1185">Reference proteome</keyword>
<dbReference type="Pfam" id="PF26355">
    <property type="entry name" value="HTH_VMAP-M9"/>
    <property type="match status" value="1"/>
</dbReference>
<dbReference type="Pfam" id="PF00931">
    <property type="entry name" value="NB-ARC"/>
    <property type="match status" value="1"/>
</dbReference>
<feature type="domain" description="vWA-MoxR associated protein N-terminal HTH" evidence="2">
    <location>
        <begin position="11"/>
        <end position="94"/>
    </location>
</feature>
<dbReference type="EMBL" id="JACJTU010000083">
    <property type="protein sequence ID" value="MBD2739407.1"/>
    <property type="molecule type" value="Genomic_DNA"/>
</dbReference>
<dbReference type="PRINTS" id="PR00364">
    <property type="entry name" value="DISEASERSIST"/>
</dbReference>
<dbReference type="InterPro" id="IPR027417">
    <property type="entry name" value="P-loop_NTPase"/>
</dbReference>
<sequence length="478" mass="54694">MNQGIKLDSITIELVLEILGEQVLKVTGKELTEAEKVVIRGAWDGKDYSEIAHTSGHGMYYLQQKVGPPLWTMLSTVVGNGVKVKKANLRDILLKVVKKDYFKKLEVTCQDNDSLVGRTKIHGELPEIEHFYGRDEEINSLKNQIKLFKQRCISITGVGGIGKSLLAVKIVEEILFENQDLYDYVIWKKIERFSTIHDVVTELIKIFNLGENENNFKVKLSLLFKELAFRRCLLILDGFENLLQTGLVERKIEFDNFFDTITKEQYLSCTIITSQVPLKEFVYTTINLPILHLKLQGLELNAAIEMLHEKGLKGEECKELIETYRGNPSELEVVANKINRYFGGSIQKFFEYKTTVMGSQFQLMLHLQFGNPGFLSQLQRQILIYLAEQIAEDPTPVPFSMLIKYLKEQLKEVSVSKVMTEMEILEQRSLVETSNGISKQEISYGLQPVVKKYILIDPLGLVYKTCKRTQLTNYVEAG</sequence>
<dbReference type="InterPro" id="IPR002182">
    <property type="entry name" value="NB-ARC"/>
</dbReference>
<evidence type="ECO:0000313" key="3">
    <source>
        <dbReference type="EMBL" id="MBD2739407.1"/>
    </source>
</evidence>
<protein>
    <submittedName>
        <fullName evidence="3">ATP-binding protein</fullName>
    </submittedName>
</protein>
<organism evidence="3 4">
    <name type="scientific">Nostoc paludosum FACHB-159</name>
    <dbReference type="NCBI Taxonomy" id="2692908"/>
    <lineage>
        <taxon>Bacteria</taxon>
        <taxon>Bacillati</taxon>
        <taxon>Cyanobacteriota</taxon>
        <taxon>Cyanophyceae</taxon>
        <taxon>Nostocales</taxon>
        <taxon>Nostocaceae</taxon>
        <taxon>Nostoc</taxon>
    </lineage>
</organism>
<name>A0ABR8KNL4_9NOSO</name>
<evidence type="ECO:0000313" key="4">
    <source>
        <dbReference type="Proteomes" id="UP000637383"/>
    </source>
</evidence>
<evidence type="ECO:0000259" key="1">
    <source>
        <dbReference type="Pfam" id="PF00931"/>
    </source>
</evidence>
<accession>A0ABR8KNL4</accession>
<dbReference type="Proteomes" id="UP000637383">
    <property type="component" value="Unassembled WGS sequence"/>
</dbReference>
<keyword evidence="3" id="KW-0547">Nucleotide-binding</keyword>
<gene>
    <name evidence="3" type="ORF">H6H03_37050</name>
</gene>
<dbReference type="SUPFAM" id="SSF52540">
    <property type="entry name" value="P-loop containing nucleoside triphosphate hydrolases"/>
    <property type="match status" value="1"/>
</dbReference>
<dbReference type="GO" id="GO:0005524">
    <property type="term" value="F:ATP binding"/>
    <property type="evidence" value="ECO:0007669"/>
    <property type="project" value="UniProtKB-KW"/>
</dbReference>
<keyword evidence="3" id="KW-0067">ATP-binding</keyword>
<proteinExistence type="predicted"/>